<name>A0A166Q4T9_9AGAM</name>
<gene>
    <name evidence="1" type="ORF">FIBSPDRAFT_333820</name>
</gene>
<protein>
    <submittedName>
        <fullName evidence="1">Uncharacterized protein</fullName>
    </submittedName>
</protein>
<accession>A0A166Q4T9</accession>
<dbReference type="AlphaFoldDB" id="A0A166Q4T9"/>
<reference evidence="1 2" key="1">
    <citation type="journal article" date="2016" name="Mol. Biol. Evol.">
        <title>Comparative Genomics of Early-Diverging Mushroom-Forming Fungi Provides Insights into the Origins of Lignocellulose Decay Capabilities.</title>
        <authorList>
            <person name="Nagy L.G."/>
            <person name="Riley R."/>
            <person name="Tritt A."/>
            <person name="Adam C."/>
            <person name="Daum C."/>
            <person name="Floudas D."/>
            <person name="Sun H."/>
            <person name="Yadav J.S."/>
            <person name="Pangilinan J."/>
            <person name="Larsson K.H."/>
            <person name="Matsuura K."/>
            <person name="Barry K."/>
            <person name="Labutti K."/>
            <person name="Kuo R."/>
            <person name="Ohm R.A."/>
            <person name="Bhattacharya S.S."/>
            <person name="Shirouzu T."/>
            <person name="Yoshinaga Y."/>
            <person name="Martin F.M."/>
            <person name="Grigoriev I.V."/>
            <person name="Hibbett D.S."/>
        </authorList>
    </citation>
    <scope>NUCLEOTIDE SEQUENCE [LARGE SCALE GENOMIC DNA]</scope>
    <source>
        <strain evidence="1 2">CBS 109695</strain>
    </source>
</reference>
<dbReference type="Gene3D" id="3.40.50.1820">
    <property type="entry name" value="alpha/beta hydrolase"/>
    <property type="match status" value="1"/>
</dbReference>
<sequence>MPTAPVDNNGTVLFYTDSGPVDGSDDYTTLVIYHGSAFTGHTFNKLLPLGAKDNIRLVIVNRREYAGSTPYTDENIADLNAGRAVFMVRLAAEVAHLLIWFLETHDIPKISADGKKGGFAVMGWSAGAATPLSTLAYPEVVGKEAYAKLELYYRRCILYDPSFLPLGYDRPAEGYHPYTDPDFPTPEALFNNFAVWASGYYEHPDLASRSIHGLDFSKRGACPSIENMTPEEMSKNFDGAAAARSEGRTSSRMRPTVKIMVQQALFNDKLTAEVLPDVTVDHIWCRNSVWYCLYAMIETKRQQNEHVEHGHKIRPIRFIEVSGNHFVHWDDPAVFWETIVQSINH</sequence>
<evidence type="ECO:0000313" key="2">
    <source>
        <dbReference type="Proteomes" id="UP000076532"/>
    </source>
</evidence>
<dbReference type="OrthoDB" id="5311491at2759"/>
<proteinExistence type="predicted"/>
<dbReference type="InterPro" id="IPR029058">
    <property type="entry name" value="AB_hydrolase_fold"/>
</dbReference>
<organism evidence="1 2">
    <name type="scientific">Athelia psychrophila</name>
    <dbReference type="NCBI Taxonomy" id="1759441"/>
    <lineage>
        <taxon>Eukaryota</taxon>
        <taxon>Fungi</taxon>
        <taxon>Dikarya</taxon>
        <taxon>Basidiomycota</taxon>
        <taxon>Agaricomycotina</taxon>
        <taxon>Agaricomycetes</taxon>
        <taxon>Agaricomycetidae</taxon>
        <taxon>Atheliales</taxon>
        <taxon>Atheliaceae</taxon>
        <taxon>Athelia</taxon>
    </lineage>
</organism>
<dbReference type="SUPFAM" id="SSF53474">
    <property type="entry name" value="alpha/beta-Hydrolases"/>
    <property type="match status" value="1"/>
</dbReference>
<dbReference type="Proteomes" id="UP000076532">
    <property type="component" value="Unassembled WGS sequence"/>
</dbReference>
<keyword evidence="2" id="KW-1185">Reference proteome</keyword>
<dbReference type="EMBL" id="KV417512">
    <property type="protein sequence ID" value="KZP26752.1"/>
    <property type="molecule type" value="Genomic_DNA"/>
</dbReference>
<evidence type="ECO:0000313" key="1">
    <source>
        <dbReference type="EMBL" id="KZP26752.1"/>
    </source>
</evidence>